<organism evidence="1 3">
    <name type="scientific">Streptomyces phage Yaboi</name>
    <dbReference type="NCBI Taxonomy" id="2301621"/>
    <lineage>
        <taxon>Viruses</taxon>
        <taxon>Duplodnaviria</taxon>
        <taxon>Heunggongvirae</taxon>
        <taxon>Uroviricota</taxon>
        <taxon>Caudoviricetes</taxon>
        <taxon>Stanwilliamsviridae</taxon>
        <taxon>Boydwoodruffvirinae</taxon>
        <taxon>Karimacvirus</taxon>
        <taxon>Karimacvirus yaboi</taxon>
        <taxon>Streptomyces virus Yaboi</taxon>
    </lineage>
</organism>
<protein>
    <submittedName>
        <fullName evidence="1">Uncharacterized protein</fullName>
    </submittedName>
</protein>
<dbReference type="GeneID" id="55611367"/>
<sequence>MIVYRVALPPEHVGNSSGSWSGPYREGWNSSDEKVKAVSNRLCREHVDETHPTPWTDIFGGIEENEYCVLTSPDQVARWFENFGYDLDDAGYRVVVYDTSSNVREGEYQAVAAVTDDEIIETWEPLGMIP</sequence>
<dbReference type="KEGG" id="vg:55611367"/>
<evidence type="ECO:0000313" key="3">
    <source>
        <dbReference type="Proteomes" id="UP000271820"/>
    </source>
</evidence>
<accession>A0A385UKA0</accession>
<dbReference type="EMBL" id="MH727564">
    <property type="protein sequence ID" value="AYB70844.1"/>
    <property type="molecule type" value="Genomic_DNA"/>
</dbReference>
<keyword evidence="3" id="KW-1185">Reference proteome</keyword>
<dbReference type="Proteomes" id="UP000271820">
    <property type="component" value="Segment"/>
</dbReference>
<dbReference type="EMBL" id="MH727564">
    <property type="protein sequence ID" value="AYB71058.1"/>
    <property type="molecule type" value="Genomic_DNA"/>
</dbReference>
<evidence type="ECO:0000313" key="2">
    <source>
        <dbReference type="EMBL" id="AYB71058.1"/>
    </source>
</evidence>
<name>A0A385UKA0_9CAUD</name>
<reference evidence="1 3" key="1">
    <citation type="submission" date="2018-08" db="EMBL/GenBank/DDBJ databases">
        <authorList>
            <person name="Hogarty M.P."/>
            <person name="Sinkre R.A."/>
            <person name="Rubiano R."/>
            <person name="Harback M.R."/>
            <person name="Shaffer C.D."/>
            <person name="Weston-Hafer K.A."/>
            <person name="Russell D.A."/>
            <person name="Pope W.H."/>
            <person name="Jacobs-Sera D."/>
            <person name="Hendrix R.W."/>
            <person name="Hatfull G.F."/>
        </authorList>
    </citation>
    <scope>NUCLEOTIDE SEQUENCE [LARGE SCALE GENOMIC DNA]</scope>
</reference>
<evidence type="ECO:0000313" key="1">
    <source>
        <dbReference type="EMBL" id="AYB70844.1"/>
    </source>
</evidence>
<proteinExistence type="predicted"/>
<gene>
    <name evidence="1" type="primary">5</name>
    <name evidence="2" type="synonym">266</name>
    <name evidence="2" type="ORF">SEA_YABOI_266</name>
    <name evidence="1" type="ORF">SEA_YABOI_5</name>
</gene>
<dbReference type="RefSeq" id="YP_009841142.1">
    <property type="nucleotide sequence ID" value="NC_048730.1"/>
</dbReference>